<proteinExistence type="predicted"/>
<evidence type="ECO:0000256" key="2">
    <source>
        <dbReference type="ARBA" id="ARBA00022553"/>
    </source>
</evidence>
<name>A0AA41Z347_9HYPH</name>
<feature type="domain" description="KaiC" evidence="8">
    <location>
        <begin position="12"/>
        <end position="251"/>
    </location>
</feature>
<dbReference type="InterPro" id="IPR003593">
    <property type="entry name" value="AAA+_ATPase"/>
</dbReference>
<evidence type="ECO:0000259" key="8">
    <source>
        <dbReference type="PROSITE" id="PS51146"/>
    </source>
</evidence>
<dbReference type="GO" id="GO:0016787">
    <property type="term" value="F:hydrolase activity"/>
    <property type="evidence" value="ECO:0007669"/>
    <property type="project" value="UniProtKB-KW"/>
</dbReference>
<keyword evidence="6" id="KW-0378">Hydrolase</keyword>
<keyword evidence="3 9" id="KW-0808">Transferase</keyword>
<organism evidence="9 10">
    <name type="scientific">Lichenifustis flavocetrariae</name>
    <dbReference type="NCBI Taxonomy" id="2949735"/>
    <lineage>
        <taxon>Bacteria</taxon>
        <taxon>Pseudomonadati</taxon>
        <taxon>Pseudomonadota</taxon>
        <taxon>Alphaproteobacteria</taxon>
        <taxon>Hyphomicrobiales</taxon>
        <taxon>Lichenihabitantaceae</taxon>
        <taxon>Lichenifustis</taxon>
    </lineage>
</organism>
<dbReference type="InterPro" id="IPR047221">
    <property type="entry name" value="KaiC_N"/>
</dbReference>
<dbReference type="InterPro" id="IPR051347">
    <property type="entry name" value="Circadian_clock_KaiC-rel"/>
</dbReference>
<dbReference type="PANTHER" id="PTHR42926:SF1">
    <property type="entry name" value="CIRCADIAN CLOCK OSCILLATOR PROTEIN KAIC 1"/>
    <property type="match status" value="1"/>
</dbReference>
<dbReference type="GO" id="GO:0005524">
    <property type="term" value="F:ATP binding"/>
    <property type="evidence" value="ECO:0007669"/>
    <property type="project" value="InterPro"/>
</dbReference>
<dbReference type="RefSeq" id="WP_282588303.1">
    <property type="nucleotide sequence ID" value="NZ_JAMOIM010000036.1"/>
</dbReference>
<evidence type="ECO:0000256" key="1">
    <source>
        <dbReference type="ARBA" id="ARBA00012513"/>
    </source>
</evidence>
<sequence length="563" mass="61379">MALDPTSGPALPKARTGIVGFDDVTFGGLPAGRPTLVCGAAGCGKTLFAVTALVNGATQFGEPGVFMSFEERAEDLAANFASLGYDLDGLVADGKLAIDHVRVERSEIEETGEYDLEGLFIRLAYAVDTIGAKRVVLDTIETLFSGLTDASILRAELRRLFGWLRDRGLTAIITGERGEGQLTRQGLEEYVSDCVILLDNRVEDQITTRRLRVVKYRGSAHGTNEYPFLIDDQGISVLPVTSAELGYGVSNEIMSTGIGGLDAMLSPGGFYRGSSVLISGMAGTGKTSIASSLVDAACQRGERCLSFVFEESGDQICRNARSIGLDLKRHVENGLLRFEAARPSLFGLEMHLARMHRDIERFQPSIVVLDPISALRGPNSEVQATLLRMVDLLKIRGITAVFTSLRTDGTFEDDDDLGLSSLMDAWVKLVSVEANGERTRTLYVIKARGMSHSNQVREFQMSAAGIALIDAYIGPAGVLTGTARVVQEAEEHAATLRRRQESERRKREVFRRRQGIERQIAELRASLEIAEDEEAVLVTEDEARDTVMKKERLIVSARRGAAE</sequence>
<keyword evidence="4" id="KW-0677">Repeat</keyword>
<accession>A0AA41Z347</accession>
<keyword evidence="5" id="KW-0418">Kinase</keyword>
<comment type="caution">
    <text evidence="9">The sequence shown here is derived from an EMBL/GenBank/DDBJ whole genome shotgun (WGS) entry which is preliminary data.</text>
</comment>
<dbReference type="Pfam" id="PF06745">
    <property type="entry name" value="ATPase"/>
    <property type="match status" value="2"/>
</dbReference>
<dbReference type="InterPro" id="IPR010624">
    <property type="entry name" value="KaiC_dom"/>
</dbReference>
<dbReference type="InterPro" id="IPR014774">
    <property type="entry name" value="KaiC-like_dom"/>
</dbReference>
<keyword evidence="7" id="KW-0175">Coiled coil</keyword>
<feature type="domain" description="KaiC" evidence="8">
    <location>
        <begin position="252"/>
        <end position="482"/>
    </location>
</feature>
<evidence type="ECO:0000256" key="3">
    <source>
        <dbReference type="ARBA" id="ARBA00022679"/>
    </source>
</evidence>
<dbReference type="PANTHER" id="PTHR42926">
    <property type="match status" value="1"/>
</dbReference>
<evidence type="ECO:0000256" key="5">
    <source>
        <dbReference type="ARBA" id="ARBA00022777"/>
    </source>
</evidence>
<evidence type="ECO:0000256" key="4">
    <source>
        <dbReference type="ARBA" id="ARBA00022737"/>
    </source>
</evidence>
<dbReference type="AlphaFoldDB" id="A0AA41Z347"/>
<dbReference type="SMART" id="SM00382">
    <property type="entry name" value="AAA"/>
    <property type="match status" value="2"/>
</dbReference>
<dbReference type="PROSITE" id="PS51146">
    <property type="entry name" value="KAIC"/>
    <property type="match status" value="2"/>
</dbReference>
<reference evidence="9" key="1">
    <citation type="submission" date="2022-05" db="EMBL/GenBank/DDBJ databases">
        <authorList>
            <person name="Pankratov T."/>
        </authorList>
    </citation>
    <scope>NUCLEOTIDE SEQUENCE</scope>
    <source>
        <strain evidence="9">BP6-180914</strain>
    </source>
</reference>
<dbReference type="Gene3D" id="3.40.50.300">
    <property type="entry name" value="P-loop containing nucleotide triphosphate hydrolases"/>
    <property type="match status" value="2"/>
</dbReference>
<dbReference type="InterPro" id="IPR027417">
    <property type="entry name" value="P-loop_NTPase"/>
</dbReference>
<evidence type="ECO:0000256" key="7">
    <source>
        <dbReference type="SAM" id="Coils"/>
    </source>
</evidence>
<evidence type="ECO:0000313" key="10">
    <source>
        <dbReference type="Proteomes" id="UP001165667"/>
    </source>
</evidence>
<dbReference type="InterPro" id="IPR030665">
    <property type="entry name" value="KaiC"/>
</dbReference>
<dbReference type="PIRSF" id="PIRSF039117">
    <property type="entry name" value="KaiC"/>
    <property type="match status" value="1"/>
</dbReference>
<evidence type="ECO:0000313" key="9">
    <source>
        <dbReference type="EMBL" id="MCW6511925.1"/>
    </source>
</evidence>
<dbReference type="GO" id="GO:0004674">
    <property type="term" value="F:protein serine/threonine kinase activity"/>
    <property type="evidence" value="ECO:0007669"/>
    <property type="project" value="UniProtKB-EC"/>
</dbReference>
<gene>
    <name evidence="9" type="primary">kaiC</name>
    <name evidence="9" type="ORF">M8523_28640</name>
</gene>
<evidence type="ECO:0000256" key="6">
    <source>
        <dbReference type="ARBA" id="ARBA00022801"/>
    </source>
</evidence>
<dbReference type="EMBL" id="JAMOIM010000036">
    <property type="protein sequence ID" value="MCW6511925.1"/>
    <property type="molecule type" value="Genomic_DNA"/>
</dbReference>
<dbReference type="SUPFAM" id="SSF52540">
    <property type="entry name" value="P-loop containing nucleoside triphosphate hydrolases"/>
    <property type="match status" value="2"/>
</dbReference>
<dbReference type="NCBIfam" id="NF006799">
    <property type="entry name" value="PRK09302.1"/>
    <property type="match status" value="1"/>
</dbReference>
<keyword evidence="2" id="KW-0597">Phosphoprotein</keyword>
<dbReference type="Proteomes" id="UP001165667">
    <property type="component" value="Unassembled WGS sequence"/>
</dbReference>
<keyword evidence="10" id="KW-1185">Reference proteome</keyword>
<protein>
    <recommendedName>
        <fullName evidence="1">non-specific serine/threonine protein kinase</fullName>
        <ecNumber evidence="1">2.7.11.1</ecNumber>
    </recommendedName>
</protein>
<feature type="coiled-coil region" evidence="7">
    <location>
        <begin position="486"/>
        <end position="540"/>
    </location>
</feature>
<dbReference type="CDD" id="cd19485">
    <property type="entry name" value="KaiC-N"/>
    <property type="match status" value="1"/>
</dbReference>
<dbReference type="EC" id="2.7.11.1" evidence="1"/>